<accession>A0A0K2VMS3</accession>
<evidence type="ECO:0000313" key="1">
    <source>
        <dbReference type="EMBL" id="CDX49240.1"/>
    </source>
</evidence>
<organism evidence="1 2">
    <name type="scientific">Mesorhizobium plurifarium</name>
    <dbReference type="NCBI Taxonomy" id="69974"/>
    <lineage>
        <taxon>Bacteria</taxon>
        <taxon>Pseudomonadati</taxon>
        <taxon>Pseudomonadota</taxon>
        <taxon>Alphaproteobacteria</taxon>
        <taxon>Hyphomicrobiales</taxon>
        <taxon>Phyllobacteriaceae</taxon>
        <taxon>Mesorhizobium</taxon>
    </lineage>
</organism>
<dbReference type="AlphaFoldDB" id="A0A0K2VMS3"/>
<dbReference type="EMBL" id="CCND01000001">
    <property type="protein sequence ID" value="CDX49240.1"/>
    <property type="molecule type" value="Genomic_DNA"/>
</dbReference>
<dbReference type="Proteomes" id="UP000182888">
    <property type="component" value="Unassembled WGS sequence"/>
</dbReference>
<reference evidence="2" key="1">
    <citation type="submission" date="2014-08" db="EMBL/GenBank/DDBJ databases">
        <authorList>
            <person name="Edwards T."/>
        </authorList>
    </citation>
    <scope>NUCLEOTIDE SEQUENCE [LARGE SCALE GENOMIC DNA]</scope>
</reference>
<proteinExistence type="predicted"/>
<sequence>MMSKLGFGLTAGDVPALRIAFDNATDLVNEPASSVGKFQFDSLNGTKLSYVYDIVQNSYDSAYRTGGWNGNYWFFTTYGWGSPYNSSNIATTAKALIRWSTSGTGTQEKYMHKEWWDFGYLPIYEWRRIDPSLASNTFTGAVVDYSQFVSSLGFVESRAGYVSIAFAYVNSNLYGSNGSRESYMITTKTATPNTTFDYLTTVFRLPARDDALPDYSASPVSGQQVLLLNPTTARLALPGRDVSDADPLHYIFHEDNIPAKIMAAGDINVAASGTADIACPLPLTPYTYMDFMIRRQTDANFWNPPYFDSIASDKSLQFTYFVDVANQKVTITNLKATAITIRYVIYADSEDVPTTGGKKVLYKGNDGTRDFVQIKRPGSSDLAPNLNDIIVDTRLAYVPILAQGFLSWSADFPTVISGSDRFKGERMATISVNNPSPKLKLFVKQTIVFPSNTTVVSVRNSYHRVFTDAGGTWTGRSSGDSSWAMVHDDESAVDFYMAGANPISYQSDGAHFAQTWDGSNHQTNALGLRYYIFGIPQSL</sequence>
<evidence type="ECO:0000313" key="2">
    <source>
        <dbReference type="Proteomes" id="UP000182888"/>
    </source>
</evidence>
<protein>
    <submittedName>
        <fullName evidence="1">Uncharacterized protein</fullName>
    </submittedName>
</protein>
<gene>
    <name evidence="1" type="ORF">MPL1032_10275</name>
</gene>
<name>A0A0K2VMS3_MESPL</name>